<organism evidence="3 4">
    <name type="scientific">Stentor coeruleus</name>
    <dbReference type="NCBI Taxonomy" id="5963"/>
    <lineage>
        <taxon>Eukaryota</taxon>
        <taxon>Sar</taxon>
        <taxon>Alveolata</taxon>
        <taxon>Ciliophora</taxon>
        <taxon>Postciliodesmatophora</taxon>
        <taxon>Heterotrichea</taxon>
        <taxon>Heterotrichida</taxon>
        <taxon>Stentoridae</taxon>
        <taxon>Stentor</taxon>
    </lineage>
</organism>
<evidence type="ECO:0000313" key="4">
    <source>
        <dbReference type="Proteomes" id="UP000187209"/>
    </source>
</evidence>
<protein>
    <submittedName>
        <fullName evidence="3">Uncharacterized protein</fullName>
    </submittedName>
</protein>
<accession>A0A1R2AZC4</accession>
<dbReference type="EMBL" id="MPUH01001148">
    <property type="protein sequence ID" value="OMJ69871.1"/>
    <property type="molecule type" value="Genomic_DNA"/>
</dbReference>
<evidence type="ECO:0000256" key="2">
    <source>
        <dbReference type="SAM" id="Phobius"/>
    </source>
</evidence>
<dbReference type="AlphaFoldDB" id="A0A1R2AZC4"/>
<keyword evidence="4" id="KW-1185">Reference proteome</keyword>
<feature type="compositionally biased region" description="Basic and acidic residues" evidence="1">
    <location>
        <begin position="231"/>
        <end position="240"/>
    </location>
</feature>
<feature type="transmembrane region" description="Helical" evidence="2">
    <location>
        <begin position="83"/>
        <end position="105"/>
    </location>
</feature>
<evidence type="ECO:0000256" key="1">
    <source>
        <dbReference type="SAM" id="MobiDB-lite"/>
    </source>
</evidence>
<feature type="region of interest" description="Disordered" evidence="1">
    <location>
        <begin position="225"/>
        <end position="266"/>
    </location>
</feature>
<reference evidence="3 4" key="1">
    <citation type="submission" date="2016-11" db="EMBL/GenBank/DDBJ databases">
        <title>The macronuclear genome of Stentor coeruleus: a giant cell with tiny introns.</title>
        <authorList>
            <person name="Slabodnick M."/>
            <person name="Ruby J.G."/>
            <person name="Reiff S.B."/>
            <person name="Swart E.C."/>
            <person name="Gosai S."/>
            <person name="Prabakaran S."/>
            <person name="Witkowska E."/>
            <person name="Larue G.E."/>
            <person name="Fisher S."/>
            <person name="Freeman R.M."/>
            <person name="Gunawardena J."/>
            <person name="Chu W."/>
            <person name="Stover N.A."/>
            <person name="Gregory B.D."/>
            <person name="Nowacki M."/>
            <person name="Derisi J."/>
            <person name="Roy S.W."/>
            <person name="Marshall W.F."/>
            <person name="Sood P."/>
        </authorList>
    </citation>
    <scope>NUCLEOTIDE SEQUENCE [LARGE SCALE GENOMIC DNA]</scope>
    <source>
        <strain evidence="3">WM001</strain>
    </source>
</reference>
<dbReference type="Proteomes" id="UP000187209">
    <property type="component" value="Unassembled WGS sequence"/>
</dbReference>
<keyword evidence="2" id="KW-0812">Transmembrane</keyword>
<name>A0A1R2AZC4_9CILI</name>
<sequence length="266" mass="30196">MIGSLASSKWVKSDFYICSLDFENEISYSNSCEKFEGGLLLCKEGCYDTYENEYKTLCDEDSNTSSTLYGKIQLSFCNMFIRLYYGGLAMIGFEIISFISIIIWFSTMICSYRIKKCFWATCCCSICSCISHFIGIIVWFALSKADFKNECNIFPLDGSQPNLCATDGPGLSIFLMIIFPIIVGFYLFIGFKAYRINECPNIQNVETDQNENINLVRRKCQPQQTNNYVEEQQKKEKAKSEIVGASENSNGNIQSATFTKGVNKKK</sequence>
<keyword evidence="2" id="KW-0472">Membrane</keyword>
<comment type="caution">
    <text evidence="3">The sequence shown here is derived from an EMBL/GenBank/DDBJ whole genome shotgun (WGS) entry which is preliminary data.</text>
</comment>
<feature type="transmembrane region" description="Helical" evidence="2">
    <location>
        <begin position="117"/>
        <end position="142"/>
    </location>
</feature>
<evidence type="ECO:0000313" key="3">
    <source>
        <dbReference type="EMBL" id="OMJ69871.1"/>
    </source>
</evidence>
<gene>
    <name evidence="3" type="ORF">SteCoe_32284</name>
</gene>
<feature type="transmembrane region" description="Helical" evidence="2">
    <location>
        <begin position="171"/>
        <end position="189"/>
    </location>
</feature>
<feature type="compositionally biased region" description="Polar residues" evidence="1">
    <location>
        <begin position="246"/>
        <end position="260"/>
    </location>
</feature>
<keyword evidence="2" id="KW-1133">Transmembrane helix</keyword>
<proteinExistence type="predicted"/>